<feature type="compositionally biased region" description="Basic residues" evidence="13">
    <location>
        <begin position="579"/>
        <end position="590"/>
    </location>
</feature>
<feature type="compositionally biased region" description="Low complexity" evidence="13">
    <location>
        <begin position="511"/>
        <end position="528"/>
    </location>
</feature>
<dbReference type="NCBIfam" id="TIGR01391">
    <property type="entry name" value="dnaG"/>
    <property type="match status" value="1"/>
</dbReference>
<dbReference type="PANTHER" id="PTHR30313">
    <property type="entry name" value="DNA PRIMASE"/>
    <property type="match status" value="1"/>
</dbReference>
<protein>
    <recommendedName>
        <fullName evidence="12">DNA primase</fullName>
        <ecNumber evidence="12">2.7.7.101</ecNumber>
    </recommendedName>
</protein>
<comment type="function">
    <text evidence="12">RNA polymerase that catalyzes the synthesis of short RNA molecules used as primers for DNA polymerase during DNA replication.</text>
</comment>
<dbReference type="GO" id="GO:1990077">
    <property type="term" value="C:primosome complex"/>
    <property type="evidence" value="ECO:0007669"/>
    <property type="project" value="UniProtKB-KW"/>
</dbReference>
<gene>
    <name evidence="12 15" type="primary">dnaG</name>
    <name evidence="15" type="ORF">FSW04_17755</name>
</gene>
<dbReference type="InterPro" id="IPR013264">
    <property type="entry name" value="DNAG_N"/>
</dbReference>
<dbReference type="Proteomes" id="UP000321805">
    <property type="component" value="Chromosome"/>
</dbReference>
<dbReference type="InterPro" id="IPR034151">
    <property type="entry name" value="TOPRIM_DnaG_bac"/>
</dbReference>
<evidence type="ECO:0000256" key="6">
    <source>
        <dbReference type="ARBA" id="ARBA00022723"/>
    </source>
</evidence>
<dbReference type="SMART" id="SM00493">
    <property type="entry name" value="TOPRIM"/>
    <property type="match status" value="1"/>
</dbReference>
<dbReference type="GO" id="GO:0003899">
    <property type="term" value="F:DNA-directed RNA polymerase activity"/>
    <property type="evidence" value="ECO:0007669"/>
    <property type="project" value="UniProtKB-UniRule"/>
</dbReference>
<evidence type="ECO:0000256" key="12">
    <source>
        <dbReference type="HAMAP-Rule" id="MF_00974"/>
    </source>
</evidence>
<dbReference type="Gene3D" id="3.40.1360.10">
    <property type="match status" value="1"/>
</dbReference>
<dbReference type="Pfam" id="PF13155">
    <property type="entry name" value="Toprim_2"/>
    <property type="match status" value="1"/>
</dbReference>
<dbReference type="HAMAP" id="MF_00974">
    <property type="entry name" value="DNA_primase_DnaG"/>
    <property type="match status" value="1"/>
</dbReference>
<comment type="cofactor">
    <cofactor evidence="12">
        <name>Zn(2+)</name>
        <dbReference type="ChEBI" id="CHEBI:29105"/>
    </cofactor>
    <text evidence="12">Binds 1 zinc ion per monomer.</text>
</comment>
<keyword evidence="11 12" id="KW-0804">Transcription</keyword>
<evidence type="ECO:0000256" key="10">
    <source>
        <dbReference type="ARBA" id="ARBA00023125"/>
    </source>
</evidence>
<dbReference type="SMART" id="SM00400">
    <property type="entry name" value="ZnF_CHCC"/>
    <property type="match status" value="1"/>
</dbReference>
<evidence type="ECO:0000256" key="11">
    <source>
        <dbReference type="ARBA" id="ARBA00023163"/>
    </source>
</evidence>
<dbReference type="Pfam" id="PF01807">
    <property type="entry name" value="Zn_ribbon_DnaG"/>
    <property type="match status" value="1"/>
</dbReference>
<dbReference type="GO" id="GO:0000428">
    <property type="term" value="C:DNA-directed RNA polymerase complex"/>
    <property type="evidence" value="ECO:0007669"/>
    <property type="project" value="UniProtKB-KW"/>
</dbReference>
<dbReference type="EC" id="2.7.7.101" evidence="12"/>
<evidence type="ECO:0000256" key="4">
    <source>
        <dbReference type="ARBA" id="ARBA00022695"/>
    </source>
</evidence>
<name>A0A5B8U8J7_9ACTN</name>
<dbReference type="InterPro" id="IPR002694">
    <property type="entry name" value="Znf_CHC2"/>
</dbReference>
<dbReference type="Gene3D" id="3.90.980.10">
    <property type="entry name" value="DNA primase, catalytic core, N-terminal domain"/>
    <property type="match status" value="1"/>
</dbReference>
<evidence type="ECO:0000256" key="9">
    <source>
        <dbReference type="ARBA" id="ARBA00022842"/>
    </source>
</evidence>
<feature type="region of interest" description="Disordered" evidence="13">
    <location>
        <begin position="570"/>
        <end position="590"/>
    </location>
</feature>
<dbReference type="SUPFAM" id="SSF57783">
    <property type="entry name" value="Zinc beta-ribbon"/>
    <property type="match status" value="1"/>
</dbReference>
<evidence type="ECO:0000256" key="3">
    <source>
        <dbReference type="ARBA" id="ARBA00022679"/>
    </source>
</evidence>
<feature type="domain" description="Toprim" evidence="14">
    <location>
        <begin position="262"/>
        <end position="343"/>
    </location>
</feature>
<feature type="compositionally biased region" description="Low complexity" evidence="13">
    <location>
        <begin position="537"/>
        <end position="550"/>
    </location>
</feature>
<dbReference type="KEGG" id="bsol:FSW04_17755"/>
<keyword evidence="7 12" id="KW-0863">Zinc-finger</keyword>
<keyword evidence="4 12" id="KW-0548">Nucleotidyltransferase</keyword>
<keyword evidence="16" id="KW-1185">Reference proteome</keyword>
<dbReference type="InterPro" id="IPR036977">
    <property type="entry name" value="DNA_primase_Znf_CHC2"/>
</dbReference>
<comment type="subunit">
    <text evidence="12">Monomer. Interacts with DnaB.</text>
</comment>
<keyword evidence="6 12" id="KW-0479">Metal-binding</keyword>
<dbReference type="CDD" id="cd03364">
    <property type="entry name" value="TOPRIM_DnaG_primases"/>
    <property type="match status" value="1"/>
</dbReference>
<keyword evidence="3 12" id="KW-0808">Transferase</keyword>
<dbReference type="SUPFAM" id="SSF56731">
    <property type="entry name" value="DNA primase core"/>
    <property type="match status" value="1"/>
</dbReference>
<dbReference type="PANTHER" id="PTHR30313:SF2">
    <property type="entry name" value="DNA PRIMASE"/>
    <property type="match status" value="1"/>
</dbReference>
<dbReference type="OrthoDB" id="9803773at2"/>
<dbReference type="AlphaFoldDB" id="A0A5B8U8J7"/>
<keyword evidence="2 12" id="KW-0639">Primosome</keyword>
<evidence type="ECO:0000256" key="8">
    <source>
        <dbReference type="ARBA" id="ARBA00022833"/>
    </source>
</evidence>
<keyword evidence="10 12" id="KW-0238">DNA-binding</keyword>
<dbReference type="RefSeq" id="WP_146921604.1">
    <property type="nucleotide sequence ID" value="NZ_CP042430.1"/>
</dbReference>
<dbReference type="Gene3D" id="3.90.580.10">
    <property type="entry name" value="Zinc finger, CHC2-type domain"/>
    <property type="match status" value="1"/>
</dbReference>
<dbReference type="InterPro" id="IPR019475">
    <property type="entry name" value="DNA_primase_DnaB-bd"/>
</dbReference>
<evidence type="ECO:0000313" key="16">
    <source>
        <dbReference type="Proteomes" id="UP000321805"/>
    </source>
</evidence>
<dbReference type="InterPro" id="IPR030846">
    <property type="entry name" value="DnaG_bac"/>
</dbReference>
<evidence type="ECO:0000256" key="5">
    <source>
        <dbReference type="ARBA" id="ARBA00022705"/>
    </source>
</evidence>
<dbReference type="EMBL" id="CP042430">
    <property type="protein sequence ID" value="QEC49241.1"/>
    <property type="molecule type" value="Genomic_DNA"/>
</dbReference>
<feature type="zinc finger region" description="CHC2-type" evidence="12">
    <location>
        <begin position="40"/>
        <end position="64"/>
    </location>
</feature>
<keyword evidence="1 12" id="KW-0240">DNA-directed RNA polymerase</keyword>
<dbReference type="InterPro" id="IPR037068">
    <property type="entry name" value="DNA_primase_core_N_sf"/>
</dbReference>
<keyword evidence="9" id="KW-0460">Magnesium</keyword>
<dbReference type="PROSITE" id="PS50880">
    <property type="entry name" value="TOPRIM"/>
    <property type="match status" value="1"/>
</dbReference>
<dbReference type="Pfam" id="PF10410">
    <property type="entry name" value="DnaB_bind"/>
    <property type="match status" value="1"/>
</dbReference>
<evidence type="ECO:0000256" key="13">
    <source>
        <dbReference type="SAM" id="MobiDB-lite"/>
    </source>
</evidence>
<keyword evidence="5 12" id="KW-0235">DNA replication</keyword>
<reference evidence="15 16" key="1">
    <citation type="journal article" date="2018" name="J. Microbiol.">
        <title>Baekduia soli gen. nov., sp. nov., a novel bacterium isolated from the soil of Baekdu Mountain and proposal of a novel family name, Baekduiaceae fam. nov.</title>
        <authorList>
            <person name="An D.S."/>
            <person name="Siddiqi M.Z."/>
            <person name="Kim K.H."/>
            <person name="Yu H.S."/>
            <person name="Im W.T."/>
        </authorList>
    </citation>
    <scope>NUCLEOTIDE SEQUENCE [LARGE SCALE GENOMIC DNA]</scope>
    <source>
        <strain evidence="15 16">BR7-21</strain>
    </source>
</reference>
<keyword evidence="8 12" id="KW-0862">Zinc</keyword>
<dbReference type="GO" id="GO:0005737">
    <property type="term" value="C:cytoplasm"/>
    <property type="evidence" value="ECO:0007669"/>
    <property type="project" value="TreeGrafter"/>
</dbReference>
<organism evidence="15 16">
    <name type="scientific">Baekduia soli</name>
    <dbReference type="NCBI Taxonomy" id="496014"/>
    <lineage>
        <taxon>Bacteria</taxon>
        <taxon>Bacillati</taxon>
        <taxon>Actinomycetota</taxon>
        <taxon>Thermoleophilia</taxon>
        <taxon>Solirubrobacterales</taxon>
        <taxon>Baekduiaceae</taxon>
        <taxon>Baekduia</taxon>
    </lineage>
</organism>
<comment type="similarity">
    <text evidence="12">Belongs to the DnaG primase family.</text>
</comment>
<sequence>MPRYADDSKEKVLDAVDMVDLVQTRTELRRAGTGRYMGRCPFHDERTASFSVDAERKLYHCFGCGVGGSAFDFVMATEGLDFPGSLESLAARFGVELEVADEDPQAAERRRHRDRLLELLERAAAFYVRWLWDSAEAEPARAYLRDRGLNEDTLREFRVGYAPSAWDKLLMAGRRQGFSNRELYEAGLAVRAKGEGRIYDRFRRRIMFPLCDPRGRVLGFGARALGAGQQPKYLNSADGEVFHKGDHVFAAHLARVPATRADRVVACEGYTDVLAFHQAGIRNTVGIMGTALTEKQVGELAKLGKTVLLALDADSAGQEAMIRAARLAVTRQLELRVVPLPKGLDPADLVQQQGAEAAAQLVEASVPFVRFRIERELEQGDLANAEGKDRVVEALKPVFATLPPSALREELLAHVADQLDLSPSLVSSWLPLPLPGRRPGPVRRAGPRRVRGAAARGARRAGATATTTAGPARCRGRSPRALSRAPRATSSPSASRRPTRPPRSSRRSTTRRSAATRCAASPPTSRPTCARRRRACRPMTRCSSGRSRASWPRRRRCRPRARRCRASWPTCSSCARTPRSARRSRPASAG</sequence>
<dbReference type="InterPro" id="IPR050219">
    <property type="entry name" value="DnaG_primase"/>
</dbReference>
<evidence type="ECO:0000259" key="14">
    <source>
        <dbReference type="PROSITE" id="PS50880"/>
    </source>
</evidence>
<comment type="catalytic activity">
    <reaction evidence="12">
        <text>ssDNA + n NTP = ssDNA/pppN(pN)n-1 hybrid + (n-1) diphosphate.</text>
        <dbReference type="EC" id="2.7.7.101"/>
    </reaction>
</comment>
<dbReference type="GO" id="GO:0006269">
    <property type="term" value="P:DNA replication, synthesis of primer"/>
    <property type="evidence" value="ECO:0007669"/>
    <property type="project" value="UniProtKB-UniRule"/>
</dbReference>
<evidence type="ECO:0000256" key="2">
    <source>
        <dbReference type="ARBA" id="ARBA00022515"/>
    </source>
</evidence>
<feature type="region of interest" description="Disordered" evidence="13">
    <location>
        <begin position="430"/>
        <end position="558"/>
    </location>
</feature>
<dbReference type="GO" id="GO:0008270">
    <property type="term" value="F:zinc ion binding"/>
    <property type="evidence" value="ECO:0007669"/>
    <property type="project" value="UniProtKB-UniRule"/>
</dbReference>
<evidence type="ECO:0000256" key="7">
    <source>
        <dbReference type="ARBA" id="ARBA00022771"/>
    </source>
</evidence>
<dbReference type="InterPro" id="IPR006171">
    <property type="entry name" value="TOPRIM_dom"/>
</dbReference>
<dbReference type="Pfam" id="PF08275">
    <property type="entry name" value="DNAG_N"/>
    <property type="match status" value="1"/>
</dbReference>
<feature type="compositionally biased region" description="Basic residues" evidence="13">
    <location>
        <begin position="497"/>
        <end position="510"/>
    </location>
</feature>
<dbReference type="GO" id="GO:0003677">
    <property type="term" value="F:DNA binding"/>
    <property type="evidence" value="ECO:0007669"/>
    <property type="project" value="UniProtKB-KW"/>
</dbReference>
<evidence type="ECO:0000256" key="1">
    <source>
        <dbReference type="ARBA" id="ARBA00022478"/>
    </source>
</evidence>
<evidence type="ECO:0000313" key="15">
    <source>
        <dbReference type="EMBL" id="QEC49241.1"/>
    </source>
</evidence>
<proteinExistence type="inferred from homology"/>
<feature type="compositionally biased region" description="Low complexity" evidence="13">
    <location>
        <begin position="452"/>
        <end position="496"/>
    </location>
</feature>
<dbReference type="InterPro" id="IPR006295">
    <property type="entry name" value="DNA_primase_DnaG"/>
</dbReference>
<accession>A0A5B8U8J7</accession>
<comment type="domain">
    <text evidence="12">Contains an N-terminal zinc-binding domain, a central core domain that contains the primase activity, and a C-terminal DnaB-binding domain.</text>
</comment>